<dbReference type="SUPFAM" id="SSF52096">
    <property type="entry name" value="ClpP/crotonase"/>
    <property type="match status" value="1"/>
</dbReference>
<sequence>MNCGKINIMAEASSVPRLNESVKIEENHSPVICNFPVAKPRHKPLTSPIVTSKEIAKELLERAEKRQRSYPDGVDVLLAMKQPSSPLKTQRKEDGKLDANELLSILQDGAEVHYVDKPKPNKVPRLSRGPYKDLKIDPELEKRLALQQLMEFSRKRGRPKKSETESNNNNNNNNNNNKGQGSSDVKQAKKNAIIKEVKTPNRELRKLLQDEGAINMLYAIEKGESENKERLLPSKRRMKKAFIRKAQEVTEALLCGATSSGVSLRHRSISEKRKPSTDSVDSEQSEFQFTPPSDSKIIRRHSSSSSYSSRASSPRMSSPPLVRPDEGVRISERTEQLIEAKCKELNLQPGHSQMIKKLIQEKQNGFKERLQSEFANKLRAAISRNESSTASSSEKTSIWKMVEEDWGSGSDSDADQNRPKENGGEEPSTIPNKVNSSSSTSQLPPPPKPQETSEPREERVNEVREEPKEAKDETKEDPKERRLPREVSSYREIKMVVNDGLASLSLATNSTILPHALSTKVLRELSLALEYVSQSADVKCITLMSDSMDFCLGFDLPGLLSRDQGERRALAAQAALAIKEFACKVCMLGKPLIAGVRGRAIGLGTVLLCYCDMVLAEPGCTFSTPYPRLGCFPEAAATTLLPHVIGLAQAKKLLLTCARLSSLEAENCGLVTRLVSKGELKRELVAAGKDLLSHSPQVMASTKAVVMHGLRTKLPSVLETEVKLLQQHWTSEDCQKRITSLADNPDSI</sequence>
<dbReference type="InterPro" id="IPR051053">
    <property type="entry name" value="ECH/Chromodomain_protein"/>
</dbReference>
<reference evidence="2" key="1">
    <citation type="submission" date="2022-01" db="EMBL/GenBank/DDBJ databases">
        <authorList>
            <person name="King R."/>
        </authorList>
    </citation>
    <scope>NUCLEOTIDE SEQUENCE</scope>
</reference>
<feature type="region of interest" description="Disordered" evidence="1">
    <location>
        <begin position="151"/>
        <end position="188"/>
    </location>
</feature>
<protein>
    <submittedName>
        <fullName evidence="2">Uncharacterized protein</fullName>
    </submittedName>
</protein>
<evidence type="ECO:0000256" key="1">
    <source>
        <dbReference type="SAM" id="MobiDB-lite"/>
    </source>
</evidence>
<keyword evidence="3" id="KW-1185">Reference proteome</keyword>
<evidence type="ECO:0000313" key="2">
    <source>
        <dbReference type="EMBL" id="CAH1398099.1"/>
    </source>
</evidence>
<proteinExistence type="predicted"/>
<dbReference type="Gene3D" id="3.90.226.10">
    <property type="entry name" value="2-enoyl-CoA Hydratase, Chain A, domain 1"/>
    <property type="match status" value="1"/>
</dbReference>
<dbReference type="Pfam" id="PF00378">
    <property type="entry name" value="ECH_1"/>
    <property type="match status" value="1"/>
</dbReference>
<dbReference type="EMBL" id="OV725080">
    <property type="protein sequence ID" value="CAH1398099.1"/>
    <property type="molecule type" value="Genomic_DNA"/>
</dbReference>
<evidence type="ECO:0000313" key="3">
    <source>
        <dbReference type="Proteomes" id="UP001152798"/>
    </source>
</evidence>
<organism evidence="2 3">
    <name type="scientific">Nezara viridula</name>
    <name type="common">Southern green stink bug</name>
    <name type="synonym">Cimex viridulus</name>
    <dbReference type="NCBI Taxonomy" id="85310"/>
    <lineage>
        <taxon>Eukaryota</taxon>
        <taxon>Metazoa</taxon>
        <taxon>Ecdysozoa</taxon>
        <taxon>Arthropoda</taxon>
        <taxon>Hexapoda</taxon>
        <taxon>Insecta</taxon>
        <taxon>Pterygota</taxon>
        <taxon>Neoptera</taxon>
        <taxon>Paraneoptera</taxon>
        <taxon>Hemiptera</taxon>
        <taxon>Heteroptera</taxon>
        <taxon>Panheteroptera</taxon>
        <taxon>Pentatomomorpha</taxon>
        <taxon>Pentatomoidea</taxon>
        <taxon>Pentatomidae</taxon>
        <taxon>Pentatominae</taxon>
        <taxon>Nezara</taxon>
    </lineage>
</organism>
<gene>
    <name evidence="2" type="ORF">NEZAVI_LOCUS7819</name>
</gene>
<dbReference type="AlphaFoldDB" id="A0A9P0H9T4"/>
<feature type="region of interest" description="Disordered" evidence="1">
    <location>
        <begin position="113"/>
        <end position="134"/>
    </location>
</feature>
<name>A0A9P0H9T4_NEZVI</name>
<dbReference type="CDD" id="cd06558">
    <property type="entry name" value="crotonase-like"/>
    <property type="match status" value="1"/>
</dbReference>
<dbReference type="InterPro" id="IPR001753">
    <property type="entry name" value="Enoyl-CoA_hydra/iso"/>
</dbReference>
<feature type="compositionally biased region" description="Low complexity" evidence="1">
    <location>
        <begin position="303"/>
        <end position="318"/>
    </location>
</feature>
<dbReference type="Gene3D" id="1.10.12.10">
    <property type="entry name" value="Lyase 2-enoyl-coa Hydratase, Chain A, domain 2"/>
    <property type="match status" value="1"/>
</dbReference>
<accession>A0A9P0H9T4</accession>
<dbReference type="PANTHER" id="PTHR43684:SF11">
    <property type="entry name" value="CHROMO DOMAIN-CONTAINING PROTEIN"/>
    <property type="match status" value="1"/>
</dbReference>
<feature type="compositionally biased region" description="Low complexity" evidence="1">
    <location>
        <begin position="167"/>
        <end position="177"/>
    </location>
</feature>
<dbReference type="OrthoDB" id="6357915at2759"/>
<dbReference type="Proteomes" id="UP001152798">
    <property type="component" value="Chromosome 4"/>
</dbReference>
<dbReference type="PANTHER" id="PTHR43684">
    <property type="match status" value="1"/>
</dbReference>
<feature type="region of interest" description="Disordered" evidence="1">
    <location>
        <begin position="260"/>
        <end position="328"/>
    </location>
</feature>
<dbReference type="InterPro" id="IPR014748">
    <property type="entry name" value="Enoyl-CoA_hydra_C"/>
</dbReference>
<dbReference type="InterPro" id="IPR029045">
    <property type="entry name" value="ClpP/crotonase-like_dom_sf"/>
</dbReference>
<feature type="compositionally biased region" description="Basic and acidic residues" evidence="1">
    <location>
        <begin position="451"/>
        <end position="484"/>
    </location>
</feature>
<feature type="region of interest" description="Disordered" evidence="1">
    <location>
        <begin position="405"/>
        <end position="484"/>
    </location>
</feature>